<dbReference type="AlphaFoldDB" id="A0AAE4FWB1"/>
<feature type="domain" description="Indole-3-glycerol phosphate synthase" evidence="10">
    <location>
        <begin position="34"/>
        <end position="284"/>
    </location>
</feature>
<evidence type="ECO:0000256" key="1">
    <source>
        <dbReference type="ARBA" id="ARBA00001633"/>
    </source>
</evidence>
<evidence type="ECO:0000256" key="4">
    <source>
        <dbReference type="ARBA" id="ARBA00022605"/>
    </source>
</evidence>
<dbReference type="EMBL" id="JAVMIP010000031">
    <property type="protein sequence ID" value="MDS3862457.1"/>
    <property type="molecule type" value="Genomic_DNA"/>
</dbReference>
<dbReference type="GO" id="GO:0004425">
    <property type="term" value="F:indole-3-glycerol-phosphate synthase activity"/>
    <property type="evidence" value="ECO:0007669"/>
    <property type="project" value="UniProtKB-UniRule"/>
</dbReference>
<evidence type="ECO:0000313" key="11">
    <source>
        <dbReference type="EMBL" id="MDS3862457.1"/>
    </source>
</evidence>
<keyword evidence="5 9" id="KW-0210">Decarboxylase</keyword>
<dbReference type="PROSITE" id="PS00614">
    <property type="entry name" value="IGPS"/>
    <property type="match status" value="1"/>
</dbReference>
<dbReference type="InterPro" id="IPR013785">
    <property type="entry name" value="Aldolase_TIM"/>
</dbReference>
<protein>
    <recommendedName>
        <fullName evidence="9">Indole-3-glycerol phosphate synthase</fullName>
        <shortName evidence="9">IGPS</shortName>
        <ecNumber evidence="9">4.1.1.48</ecNumber>
    </recommendedName>
</protein>
<dbReference type="InterPro" id="IPR011060">
    <property type="entry name" value="RibuloseP-bd_barrel"/>
</dbReference>
<dbReference type="NCBIfam" id="NF001377">
    <property type="entry name" value="PRK00278.2-4"/>
    <property type="match status" value="1"/>
</dbReference>
<keyword evidence="12" id="KW-1185">Reference proteome</keyword>
<dbReference type="GO" id="GO:0000162">
    <property type="term" value="P:L-tryptophan biosynthetic process"/>
    <property type="evidence" value="ECO:0007669"/>
    <property type="project" value="UniProtKB-UniRule"/>
</dbReference>
<dbReference type="InterPro" id="IPR045186">
    <property type="entry name" value="Indole-3-glycerol_P_synth"/>
</dbReference>
<dbReference type="GO" id="GO:0004640">
    <property type="term" value="F:phosphoribosylanthranilate isomerase activity"/>
    <property type="evidence" value="ECO:0007669"/>
    <property type="project" value="TreeGrafter"/>
</dbReference>
<dbReference type="EC" id="4.1.1.48" evidence="9"/>
<gene>
    <name evidence="9 11" type="primary">trpC</name>
    <name evidence="11" type="ORF">RIF25_16800</name>
</gene>
<keyword evidence="7 9" id="KW-0057">Aromatic amino acid biosynthesis</keyword>
<comment type="caution">
    <text evidence="11">The sequence shown here is derived from an EMBL/GenBank/DDBJ whole genome shotgun (WGS) entry which is preliminary data.</text>
</comment>
<dbReference type="HAMAP" id="MF_00134_B">
    <property type="entry name" value="IGPS_B"/>
    <property type="match status" value="1"/>
</dbReference>
<dbReference type="PANTHER" id="PTHR22854:SF2">
    <property type="entry name" value="INDOLE-3-GLYCEROL-PHOSPHATE SYNTHASE"/>
    <property type="match status" value="1"/>
</dbReference>
<accession>A0AAE4FWB1</accession>
<sequence>MQIRRRSPNPPVLVQSLQFQTRMADADAKPRHILEEIIWHKETEVEQLRESLPLRDLQRQVLLAPPPRPFYEALKSHPLKLALIAEVKKASPSKGVLRHNFDPVAIAQAYTQVGATCLSVLTDEKFFQGSFDNLIRVREAVDLPILCKDFIIYPYQMYLARVKGADAVLLIAAVLSDRDLQYFLKIANGLGMAALVEVHTLAELDRVLQLDGVQLVGINNRNLETFETKVSTTVELMQQRYPEIRERGILVVSESGLQSPHDISQVHACGAKAVLIGESLVREAPEEVHYLDIQAQVTERVNRLFPESYLSAVS</sequence>
<comment type="similarity">
    <text evidence="3 9">Belongs to the TrpC family.</text>
</comment>
<name>A0AAE4FWB1_9CYAN</name>
<dbReference type="SUPFAM" id="SSF51366">
    <property type="entry name" value="Ribulose-phoshate binding barrel"/>
    <property type="match status" value="1"/>
</dbReference>
<evidence type="ECO:0000256" key="6">
    <source>
        <dbReference type="ARBA" id="ARBA00022822"/>
    </source>
</evidence>
<dbReference type="PANTHER" id="PTHR22854">
    <property type="entry name" value="TRYPTOPHAN BIOSYNTHESIS PROTEIN"/>
    <property type="match status" value="1"/>
</dbReference>
<evidence type="ECO:0000259" key="10">
    <source>
        <dbReference type="Pfam" id="PF00218"/>
    </source>
</evidence>
<evidence type="ECO:0000256" key="7">
    <source>
        <dbReference type="ARBA" id="ARBA00023141"/>
    </source>
</evidence>
<keyword evidence="4 9" id="KW-0028">Amino-acid biosynthesis</keyword>
<dbReference type="Pfam" id="PF00218">
    <property type="entry name" value="IGPS"/>
    <property type="match status" value="1"/>
</dbReference>
<comment type="catalytic activity">
    <reaction evidence="1 9">
        <text>1-(2-carboxyphenylamino)-1-deoxy-D-ribulose 5-phosphate + H(+) = (1S,2R)-1-C-(indol-3-yl)glycerol 3-phosphate + CO2 + H2O</text>
        <dbReference type="Rhea" id="RHEA:23476"/>
        <dbReference type="ChEBI" id="CHEBI:15377"/>
        <dbReference type="ChEBI" id="CHEBI:15378"/>
        <dbReference type="ChEBI" id="CHEBI:16526"/>
        <dbReference type="ChEBI" id="CHEBI:58613"/>
        <dbReference type="ChEBI" id="CHEBI:58866"/>
        <dbReference type="EC" id="4.1.1.48"/>
    </reaction>
</comment>
<dbReference type="InterPro" id="IPR001468">
    <property type="entry name" value="Indole-3-GlycerolPSynthase_CS"/>
</dbReference>
<dbReference type="Proteomes" id="UP001268256">
    <property type="component" value="Unassembled WGS sequence"/>
</dbReference>
<dbReference type="FunFam" id="3.20.20.70:FF:000024">
    <property type="entry name" value="Indole-3-glycerol phosphate synthase"/>
    <property type="match status" value="1"/>
</dbReference>
<dbReference type="InterPro" id="IPR013798">
    <property type="entry name" value="Indole-3-glycerol_P_synth_dom"/>
</dbReference>
<evidence type="ECO:0000256" key="8">
    <source>
        <dbReference type="ARBA" id="ARBA00023239"/>
    </source>
</evidence>
<dbReference type="Gene3D" id="3.20.20.70">
    <property type="entry name" value="Aldolase class I"/>
    <property type="match status" value="1"/>
</dbReference>
<evidence type="ECO:0000256" key="3">
    <source>
        <dbReference type="ARBA" id="ARBA00008737"/>
    </source>
</evidence>
<dbReference type="RefSeq" id="WP_322879661.1">
    <property type="nucleotide sequence ID" value="NZ_JAVMIP010000031.1"/>
</dbReference>
<evidence type="ECO:0000256" key="5">
    <source>
        <dbReference type="ARBA" id="ARBA00022793"/>
    </source>
</evidence>
<keyword evidence="6 9" id="KW-0822">Tryptophan biosynthesis</keyword>
<proteinExistence type="inferred from homology"/>
<comment type="pathway">
    <text evidence="2 9">Amino-acid biosynthesis; L-tryptophan biosynthesis; L-tryptophan from chorismate: step 4/5.</text>
</comment>
<dbReference type="CDD" id="cd00331">
    <property type="entry name" value="IGPS"/>
    <property type="match status" value="1"/>
</dbReference>
<evidence type="ECO:0000313" key="12">
    <source>
        <dbReference type="Proteomes" id="UP001268256"/>
    </source>
</evidence>
<keyword evidence="8 9" id="KW-0456">Lyase</keyword>
<dbReference type="NCBIfam" id="NF001372">
    <property type="entry name" value="PRK00278.1-4"/>
    <property type="match status" value="1"/>
</dbReference>
<evidence type="ECO:0000256" key="9">
    <source>
        <dbReference type="HAMAP-Rule" id="MF_00134"/>
    </source>
</evidence>
<evidence type="ECO:0000256" key="2">
    <source>
        <dbReference type="ARBA" id="ARBA00004696"/>
    </source>
</evidence>
<organism evidence="11 12">
    <name type="scientific">Pseudocalidococcus azoricus BACA0444</name>
    <dbReference type="NCBI Taxonomy" id="2918990"/>
    <lineage>
        <taxon>Bacteria</taxon>
        <taxon>Bacillati</taxon>
        <taxon>Cyanobacteriota</taxon>
        <taxon>Cyanophyceae</taxon>
        <taxon>Acaryochloridales</taxon>
        <taxon>Thermosynechococcaceae</taxon>
        <taxon>Pseudocalidococcus</taxon>
        <taxon>Pseudocalidococcus azoricus</taxon>
    </lineage>
</organism>
<reference evidence="12" key="1">
    <citation type="submission" date="2023-07" db="EMBL/GenBank/DDBJ databases">
        <authorList>
            <person name="Luz R."/>
            <person name="Cordeiro R."/>
            <person name="Fonseca A."/>
            <person name="Goncalves V."/>
        </authorList>
    </citation>
    <scope>NUCLEOTIDE SEQUENCE [LARGE SCALE GENOMIC DNA]</scope>
    <source>
        <strain evidence="12">BACA0444</strain>
    </source>
</reference>